<evidence type="ECO:0000313" key="3">
    <source>
        <dbReference type="Proteomes" id="UP000069272"/>
    </source>
</evidence>
<accession>A0A182FYE1</accession>
<dbReference type="Proteomes" id="UP000069272">
    <property type="component" value="Chromosome 3R"/>
</dbReference>
<dbReference type="AlphaFoldDB" id="A0A182FYE1"/>
<protein>
    <submittedName>
        <fullName evidence="2">Uncharacterized protein</fullName>
    </submittedName>
</protein>
<reference evidence="2" key="2">
    <citation type="submission" date="2022-08" db="UniProtKB">
        <authorList>
            <consortium name="EnsemblMetazoa"/>
        </authorList>
    </citation>
    <scope>IDENTIFICATION</scope>
    <source>
        <strain evidence="2">STECLA/ALBI9_A</strain>
    </source>
</reference>
<evidence type="ECO:0000313" key="2">
    <source>
        <dbReference type="EnsemblMetazoa" id="AALB014633-PA"/>
    </source>
</evidence>
<reference evidence="2 3" key="1">
    <citation type="journal article" date="2017" name="G3 (Bethesda)">
        <title>The Physical Genome Mapping of Anopheles albimanus Corrected Scaffold Misassemblies and Identified Interarm Rearrangements in Genus Anopheles.</title>
        <authorList>
            <person name="Artemov G.N."/>
            <person name="Peery A.N."/>
            <person name="Jiang X."/>
            <person name="Tu Z."/>
            <person name="Stegniy V.N."/>
            <person name="Sharakhova M.V."/>
            <person name="Sharakhov I.V."/>
        </authorList>
    </citation>
    <scope>NUCLEOTIDE SEQUENCE [LARGE SCALE GENOMIC DNA]</scope>
    <source>
        <strain evidence="2 3">ALBI9_A</strain>
    </source>
</reference>
<proteinExistence type="predicted"/>
<dbReference type="VEuPathDB" id="VectorBase:AALB014633"/>
<sequence>MSDQAPPSRTSSACVLPEVVEQKRGAAPVDKPPSVYNPGNDHISCGDYWDADPQY</sequence>
<dbReference type="EnsemblMetazoa" id="AALB014633-RB">
    <property type="protein sequence ID" value="AALB014633-PB"/>
    <property type="gene ID" value="AALB014633"/>
</dbReference>
<name>A0A182FYE1_ANOAL</name>
<evidence type="ECO:0000256" key="1">
    <source>
        <dbReference type="SAM" id="MobiDB-lite"/>
    </source>
</evidence>
<keyword evidence="3" id="KW-1185">Reference proteome</keyword>
<organism evidence="2 3">
    <name type="scientific">Anopheles albimanus</name>
    <name type="common">New world malaria mosquito</name>
    <dbReference type="NCBI Taxonomy" id="7167"/>
    <lineage>
        <taxon>Eukaryota</taxon>
        <taxon>Metazoa</taxon>
        <taxon>Ecdysozoa</taxon>
        <taxon>Arthropoda</taxon>
        <taxon>Hexapoda</taxon>
        <taxon>Insecta</taxon>
        <taxon>Pterygota</taxon>
        <taxon>Neoptera</taxon>
        <taxon>Endopterygota</taxon>
        <taxon>Diptera</taxon>
        <taxon>Nematocera</taxon>
        <taxon>Culicoidea</taxon>
        <taxon>Culicidae</taxon>
        <taxon>Anophelinae</taxon>
        <taxon>Anopheles</taxon>
    </lineage>
</organism>
<dbReference type="EnsemblMetazoa" id="AALB014633-RA">
    <property type="protein sequence ID" value="AALB014633-PA"/>
    <property type="gene ID" value="AALB014633"/>
</dbReference>
<feature type="region of interest" description="Disordered" evidence="1">
    <location>
        <begin position="23"/>
        <end position="55"/>
    </location>
</feature>